<evidence type="ECO:0000256" key="3">
    <source>
        <dbReference type="SAM" id="MobiDB-lite"/>
    </source>
</evidence>
<dbReference type="PANTHER" id="PTHR48025:SF1">
    <property type="entry name" value="RRM DOMAIN-CONTAINING PROTEIN"/>
    <property type="match status" value="1"/>
</dbReference>
<keyword evidence="6" id="KW-1185">Reference proteome</keyword>
<dbReference type="GO" id="GO:0005634">
    <property type="term" value="C:nucleus"/>
    <property type="evidence" value="ECO:0007669"/>
    <property type="project" value="TreeGrafter"/>
</dbReference>
<dbReference type="Pfam" id="PF00076">
    <property type="entry name" value="RRM_1"/>
    <property type="match status" value="3"/>
</dbReference>
<gene>
    <name evidence="5" type="ORF">EC957_001943</name>
</gene>
<protein>
    <recommendedName>
        <fullName evidence="4">RRM domain-containing protein</fullName>
    </recommendedName>
</protein>
<dbReference type="InterPro" id="IPR012677">
    <property type="entry name" value="Nucleotide-bd_a/b_plait_sf"/>
</dbReference>
<dbReference type="EMBL" id="JAAAXW010000138">
    <property type="protein sequence ID" value="KAF9542428.1"/>
    <property type="molecule type" value="Genomic_DNA"/>
</dbReference>
<name>A0A9P6F440_9FUNG</name>
<comment type="caution">
    <text evidence="5">The sequence shown here is derived from an EMBL/GenBank/DDBJ whole genome shotgun (WGS) entry which is preliminary data.</text>
</comment>
<dbReference type="PANTHER" id="PTHR48025">
    <property type="entry name" value="OS02G0815200 PROTEIN"/>
    <property type="match status" value="1"/>
</dbReference>
<dbReference type="PROSITE" id="PS50102">
    <property type="entry name" value="RRM"/>
    <property type="match status" value="3"/>
</dbReference>
<evidence type="ECO:0000256" key="2">
    <source>
        <dbReference type="PROSITE-ProRule" id="PRU00176"/>
    </source>
</evidence>
<feature type="compositionally biased region" description="Basic and acidic residues" evidence="3">
    <location>
        <begin position="452"/>
        <end position="468"/>
    </location>
</feature>
<evidence type="ECO:0000313" key="6">
    <source>
        <dbReference type="Proteomes" id="UP000723463"/>
    </source>
</evidence>
<feature type="region of interest" description="Disordered" evidence="3">
    <location>
        <begin position="410"/>
        <end position="485"/>
    </location>
</feature>
<evidence type="ECO:0000256" key="1">
    <source>
        <dbReference type="ARBA" id="ARBA00022884"/>
    </source>
</evidence>
<reference evidence="5" key="1">
    <citation type="journal article" date="2020" name="Fungal Divers.">
        <title>Resolving the Mortierellaceae phylogeny through synthesis of multi-gene phylogenetics and phylogenomics.</title>
        <authorList>
            <person name="Vandepol N."/>
            <person name="Liber J."/>
            <person name="Desiro A."/>
            <person name="Na H."/>
            <person name="Kennedy M."/>
            <person name="Barry K."/>
            <person name="Grigoriev I.V."/>
            <person name="Miller A.N."/>
            <person name="O'Donnell K."/>
            <person name="Stajich J.E."/>
            <person name="Bonito G."/>
        </authorList>
    </citation>
    <scope>NUCLEOTIDE SEQUENCE</scope>
    <source>
        <strain evidence="5">NRRL 2591</strain>
    </source>
</reference>
<dbReference type="Gene3D" id="3.30.70.330">
    <property type="match status" value="3"/>
</dbReference>
<dbReference type="GO" id="GO:0003729">
    <property type="term" value="F:mRNA binding"/>
    <property type="evidence" value="ECO:0007669"/>
    <property type="project" value="TreeGrafter"/>
</dbReference>
<feature type="domain" description="RRM" evidence="4">
    <location>
        <begin position="488"/>
        <end position="564"/>
    </location>
</feature>
<dbReference type="AlphaFoldDB" id="A0A9P6F440"/>
<proteinExistence type="predicted"/>
<organism evidence="5 6">
    <name type="scientific">Mortierella hygrophila</name>
    <dbReference type="NCBI Taxonomy" id="979708"/>
    <lineage>
        <taxon>Eukaryota</taxon>
        <taxon>Fungi</taxon>
        <taxon>Fungi incertae sedis</taxon>
        <taxon>Mucoromycota</taxon>
        <taxon>Mortierellomycotina</taxon>
        <taxon>Mortierellomycetes</taxon>
        <taxon>Mortierellales</taxon>
        <taxon>Mortierellaceae</taxon>
        <taxon>Mortierella</taxon>
    </lineage>
</organism>
<dbReference type="InterPro" id="IPR050502">
    <property type="entry name" value="Euk_RNA-bind_prot"/>
</dbReference>
<dbReference type="SMART" id="SM00360">
    <property type="entry name" value="RRM"/>
    <property type="match status" value="3"/>
</dbReference>
<dbReference type="InterPro" id="IPR000504">
    <property type="entry name" value="RRM_dom"/>
</dbReference>
<dbReference type="InterPro" id="IPR035979">
    <property type="entry name" value="RBD_domain_sf"/>
</dbReference>
<feature type="compositionally biased region" description="Basic and acidic residues" evidence="3">
    <location>
        <begin position="30"/>
        <end position="89"/>
    </location>
</feature>
<feature type="region of interest" description="Disordered" evidence="3">
    <location>
        <begin position="28"/>
        <end position="122"/>
    </location>
</feature>
<feature type="domain" description="RRM" evidence="4">
    <location>
        <begin position="127"/>
        <end position="204"/>
    </location>
</feature>
<evidence type="ECO:0000259" key="4">
    <source>
        <dbReference type="PROSITE" id="PS50102"/>
    </source>
</evidence>
<accession>A0A9P6F440</accession>
<feature type="domain" description="RRM" evidence="4">
    <location>
        <begin position="244"/>
        <end position="325"/>
    </location>
</feature>
<dbReference type="Proteomes" id="UP000723463">
    <property type="component" value="Unassembled WGS sequence"/>
</dbReference>
<keyword evidence="1 2" id="KW-0694">RNA-binding</keyword>
<sequence>MDHIYTGHQQDDSEDLLMRTDNDIIDDVAEEAHHRRSSYHEERRKSDVDRDFDHKPTLSRERSDEHHHSRHDSEPHPNRGHDRDDKYDVRPSLNTYGSSNDAAGRRSRSRSPARETAAGGGNSVRERRVYVGNLSYDVKWTNLKDFMREIGPVAHADVLLGRDGRSKGCGVVEYQNADDARAAIRKLNDVVLMGRPVFVREDRESESRIGFSGGRGGAGPAPAAGAGAGGPSGASGARRDVNSRQIYVANLPYSINWKDMKDLFRKAGPVDRADIFQDREGRSRGTGTVSFESSHDVGRAIFVATLSCSGMPVGVYTEGTRLRLQRHCCGSNEGARAGLLLRMALFVLQSWIVRNGGRVRPKELNQLPFLFLVMSRGGSGYTLENLPSLGRAAMFNGYDWHGRRIEVREDKFGPPAGGQRPAQAGSSSRYEPSRDHGRGGDSYGYSSSSQRGYRDEGSRRDHHGHDIYDGAGIASQSIPSGPAAGSGDQIYVRNLPLTTTSQDLKDLFRTCGPIRMAEMLESGGRSKGSGVVRFDLFESADKAVAKFNGYVYGGRPLEIVYDRA</sequence>
<evidence type="ECO:0000313" key="5">
    <source>
        <dbReference type="EMBL" id="KAF9542428.1"/>
    </source>
</evidence>
<feature type="region of interest" description="Disordered" evidence="3">
    <location>
        <begin position="204"/>
        <end position="238"/>
    </location>
</feature>
<dbReference type="SUPFAM" id="SSF54928">
    <property type="entry name" value="RNA-binding domain, RBD"/>
    <property type="match status" value="2"/>
</dbReference>